<dbReference type="PANTHER" id="PTHR11070:SF3">
    <property type="entry name" value="DNA 3'-5' HELICASE"/>
    <property type="match status" value="1"/>
</dbReference>
<dbReference type="InterPro" id="IPR014016">
    <property type="entry name" value="UvrD-like_ATP-bd"/>
</dbReference>
<evidence type="ECO:0000313" key="13">
    <source>
        <dbReference type="Proteomes" id="UP000605427"/>
    </source>
</evidence>
<dbReference type="InterPro" id="IPR014017">
    <property type="entry name" value="DNA_helicase_UvrD-like_C"/>
</dbReference>
<evidence type="ECO:0000256" key="3">
    <source>
        <dbReference type="ARBA" id="ARBA00022801"/>
    </source>
</evidence>
<dbReference type="GO" id="GO:0004386">
    <property type="term" value="F:helicase activity"/>
    <property type="evidence" value="ECO:0007669"/>
    <property type="project" value="UniProtKB-KW"/>
</dbReference>
<evidence type="ECO:0000256" key="8">
    <source>
        <dbReference type="ARBA" id="ARBA00034808"/>
    </source>
</evidence>
<dbReference type="InterPro" id="IPR027417">
    <property type="entry name" value="P-loop_NTPase"/>
</dbReference>
<gene>
    <name evidence="12" type="ORF">GCM10007362_32120</name>
</gene>
<dbReference type="Proteomes" id="UP000605427">
    <property type="component" value="Unassembled WGS sequence"/>
</dbReference>
<sequence length="476" mass="54492">MTKLPSPTGKQAEVLAMPEKGHFVVLGTAGSGKTTLAIYRAIYLAKTFCDPGEKVLLVTFNKALVTFLKAISKGLMKNVEVENYHRFARGYLAYRNKMGRKDITPPYSNQYFTKSDLIKIAYELIQTENPGITTLERPIEIFAEEINWIQKHGITTLEEYENVERAGRSSTRISRNTRKYFYMVYDKYLELRINKGYKYDMEDLAFYVREELKVDNTKRRYRHIIIDEGQDFSPVMLQSLASAIPDNGSLTYFGDVAQQIYGSRISWRSAGFNNPRIWKFEDNYRNTKEIATLGLAISKMPYFKDDVDLIEPKFPRASGPLPVLLQFNNEEEEIEYILSQVPNFITTQTAAILVRDRETLQRFRQHLFSRGIAAKELSGDMTTWDSNPGISVGTYHSAKGLEFDIIMMPFCNESRLPAEERILALGSEEEASSEEIKLLYVGVTRARTGLLISYSGNITKLLPSDENLYQELDSNE</sequence>
<evidence type="ECO:0000256" key="6">
    <source>
        <dbReference type="ARBA" id="ARBA00023235"/>
    </source>
</evidence>
<keyword evidence="6" id="KW-0413">Isomerase</keyword>
<dbReference type="Gene3D" id="1.10.10.160">
    <property type="match status" value="1"/>
</dbReference>
<reference evidence="13" key="1">
    <citation type="journal article" date="2019" name="Int. J. Syst. Evol. Microbiol.">
        <title>The Global Catalogue of Microorganisms (GCM) 10K type strain sequencing project: providing services to taxonomists for standard genome sequencing and annotation.</title>
        <authorList>
            <consortium name="The Broad Institute Genomics Platform"/>
            <consortium name="The Broad Institute Genome Sequencing Center for Infectious Disease"/>
            <person name="Wu L."/>
            <person name="Ma J."/>
        </authorList>
    </citation>
    <scope>NUCLEOTIDE SEQUENCE [LARGE SCALE GENOMIC DNA]</scope>
    <source>
        <strain evidence="13">CCM 8702</strain>
    </source>
</reference>
<evidence type="ECO:0000259" key="11">
    <source>
        <dbReference type="PROSITE" id="PS51198"/>
    </source>
</evidence>
<dbReference type="InterPro" id="IPR013986">
    <property type="entry name" value="DExx_box_DNA_helicase_dom_sf"/>
</dbReference>
<dbReference type="Pfam" id="PF13361">
    <property type="entry name" value="UvrD_C"/>
    <property type="match status" value="1"/>
</dbReference>
<accession>A0ABQ1ZZH0</accession>
<comment type="catalytic activity">
    <reaction evidence="7">
        <text>Couples ATP hydrolysis with the unwinding of duplex DNA by translocating in the 3'-5' direction.</text>
        <dbReference type="EC" id="5.6.2.4"/>
    </reaction>
</comment>
<dbReference type="PROSITE" id="PS51198">
    <property type="entry name" value="UVRD_HELICASE_ATP_BIND"/>
    <property type="match status" value="1"/>
</dbReference>
<protein>
    <recommendedName>
        <fullName evidence="8">DNA 3'-5' helicase</fullName>
        <ecNumber evidence="8">5.6.2.4</ecNumber>
    </recommendedName>
</protein>
<dbReference type="Pfam" id="PF00580">
    <property type="entry name" value="UvrD-helicase"/>
    <property type="match status" value="1"/>
</dbReference>
<feature type="binding site" evidence="10">
    <location>
        <begin position="27"/>
        <end position="34"/>
    </location>
    <ligand>
        <name>ATP</name>
        <dbReference type="ChEBI" id="CHEBI:30616"/>
    </ligand>
</feature>
<comment type="caution">
    <text evidence="12">The sequence shown here is derived from an EMBL/GenBank/DDBJ whole genome shotgun (WGS) entry which is preliminary data.</text>
</comment>
<keyword evidence="5 10" id="KW-0067">ATP-binding</keyword>
<dbReference type="InterPro" id="IPR000212">
    <property type="entry name" value="DNA_helicase_UvrD/REP"/>
</dbReference>
<evidence type="ECO:0000256" key="9">
    <source>
        <dbReference type="ARBA" id="ARBA00048988"/>
    </source>
</evidence>
<evidence type="ECO:0000256" key="2">
    <source>
        <dbReference type="ARBA" id="ARBA00022741"/>
    </source>
</evidence>
<keyword evidence="4 10" id="KW-0347">Helicase</keyword>
<feature type="domain" description="UvrD-like helicase ATP-binding" evidence="11">
    <location>
        <begin position="6"/>
        <end position="300"/>
    </location>
</feature>
<keyword evidence="2 10" id="KW-0547">Nucleotide-binding</keyword>
<comment type="catalytic activity">
    <reaction evidence="9">
        <text>ATP + H2O = ADP + phosphate + H(+)</text>
        <dbReference type="Rhea" id="RHEA:13065"/>
        <dbReference type="ChEBI" id="CHEBI:15377"/>
        <dbReference type="ChEBI" id="CHEBI:15378"/>
        <dbReference type="ChEBI" id="CHEBI:30616"/>
        <dbReference type="ChEBI" id="CHEBI:43474"/>
        <dbReference type="ChEBI" id="CHEBI:456216"/>
        <dbReference type="EC" id="5.6.2.4"/>
    </reaction>
</comment>
<evidence type="ECO:0000256" key="1">
    <source>
        <dbReference type="ARBA" id="ARBA00009922"/>
    </source>
</evidence>
<proteinExistence type="inferred from homology"/>
<evidence type="ECO:0000256" key="5">
    <source>
        <dbReference type="ARBA" id="ARBA00022840"/>
    </source>
</evidence>
<keyword evidence="3 10" id="KW-0378">Hydrolase</keyword>
<keyword evidence="13" id="KW-1185">Reference proteome</keyword>
<dbReference type="RefSeq" id="WP_172245334.1">
    <property type="nucleotide sequence ID" value="NZ_BMDD01000004.1"/>
</dbReference>
<dbReference type="EMBL" id="BMDD01000004">
    <property type="protein sequence ID" value="GGH81788.1"/>
    <property type="molecule type" value="Genomic_DNA"/>
</dbReference>
<evidence type="ECO:0000256" key="7">
    <source>
        <dbReference type="ARBA" id="ARBA00034617"/>
    </source>
</evidence>
<name>A0ABQ1ZZH0_9BACL</name>
<dbReference type="SUPFAM" id="SSF52540">
    <property type="entry name" value="P-loop containing nucleoside triphosphate hydrolases"/>
    <property type="match status" value="1"/>
</dbReference>
<comment type="similarity">
    <text evidence="1">Belongs to the helicase family. UvrD subfamily.</text>
</comment>
<evidence type="ECO:0000256" key="4">
    <source>
        <dbReference type="ARBA" id="ARBA00022806"/>
    </source>
</evidence>
<evidence type="ECO:0000313" key="12">
    <source>
        <dbReference type="EMBL" id="GGH81788.1"/>
    </source>
</evidence>
<evidence type="ECO:0000256" key="10">
    <source>
        <dbReference type="PROSITE-ProRule" id="PRU00560"/>
    </source>
</evidence>
<organism evidence="12 13">
    <name type="scientific">Saccharibacillus endophyticus</name>
    <dbReference type="NCBI Taxonomy" id="2060666"/>
    <lineage>
        <taxon>Bacteria</taxon>
        <taxon>Bacillati</taxon>
        <taxon>Bacillota</taxon>
        <taxon>Bacilli</taxon>
        <taxon>Bacillales</taxon>
        <taxon>Paenibacillaceae</taxon>
        <taxon>Saccharibacillus</taxon>
    </lineage>
</organism>
<dbReference type="EC" id="5.6.2.4" evidence="8"/>
<dbReference type="Gene3D" id="3.40.50.300">
    <property type="entry name" value="P-loop containing nucleotide triphosphate hydrolases"/>
    <property type="match status" value="2"/>
</dbReference>
<dbReference type="PANTHER" id="PTHR11070">
    <property type="entry name" value="UVRD / RECB / PCRA DNA HELICASE FAMILY MEMBER"/>
    <property type="match status" value="1"/>
</dbReference>